<dbReference type="GO" id="GO:0016491">
    <property type="term" value="F:oxidoreductase activity"/>
    <property type="evidence" value="ECO:0007669"/>
    <property type="project" value="UniProtKB-KW"/>
</dbReference>
<organism evidence="5 6">
    <name type="scientific">Tistlia consotensis USBA 355</name>
    <dbReference type="NCBI Taxonomy" id="560819"/>
    <lineage>
        <taxon>Bacteria</taxon>
        <taxon>Pseudomonadati</taxon>
        <taxon>Pseudomonadota</taxon>
        <taxon>Alphaproteobacteria</taxon>
        <taxon>Rhodospirillales</taxon>
        <taxon>Rhodovibrionaceae</taxon>
        <taxon>Tistlia</taxon>
    </lineage>
</organism>
<dbReference type="PANTHER" id="PTHR43976">
    <property type="entry name" value="SHORT CHAIN DEHYDROGENASE"/>
    <property type="match status" value="1"/>
</dbReference>
<dbReference type="InterPro" id="IPR036291">
    <property type="entry name" value="NAD(P)-bd_dom_sf"/>
</dbReference>
<dbReference type="Proteomes" id="UP000192917">
    <property type="component" value="Unassembled WGS sequence"/>
</dbReference>
<evidence type="ECO:0000256" key="1">
    <source>
        <dbReference type="ARBA" id="ARBA00006484"/>
    </source>
</evidence>
<dbReference type="InterPro" id="IPR057326">
    <property type="entry name" value="KR_dom"/>
</dbReference>
<gene>
    <name evidence="5" type="ORF">SAMN05428998_10650</name>
</gene>
<dbReference type="InterPro" id="IPR051911">
    <property type="entry name" value="SDR_oxidoreductase"/>
</dbReference>
<dbReference type="PRINTS" id="PR00080">
    <property type="entry name" value="SDRFAMILY"/>
</dbReference>
<dbReference type="SUPFAM" id="SSF51735">
    <property type="entry name" value="NAD(P)-binding Rossmann-fold domains"/>
    <property type="match status" value="1"/>
</dbReference>
<dbReference type="InterPro" id="IPR002347">
    <property type="entry name" value="SDR_fam"/>
</dbReference>
<evidence type="ECO:0000313" key="5">
    <source>
        <dbReference type="EMBL" id="SMF16491.1"/>
    </source>
</evidence>
<dbReference type="RefSeq" id="WP_085122492.1">
    <property type="nucleotide sequence ID" value="NZ_FWZX01000006.1"/>
</dbReference>
<dbReference type="InterPro" id="IPR020904">
    <property type="entry name" value="Sc_DH/Rdtase_CS"/>
</dbReference>
<dbReference type="EMBL" id="FWZX01000006">
    <property type="protein sequence ID" value="SMF16491.1"/>
    <property type="molecule type" value="Genomic_DNA"/>
</dbReference>
<dbReference type="Pfam" id="PF00106">
    <property type="entry name" value="adh_short"/>
    <property type="match status" value="1"/>
</dbReference>
<dbReference type="PRINTS" id="PR00081">
    <property type="entry name" value="GDHRDH"/>
</dbReference>
<feature type="domain" description="Ketoreductase" evidence="4">
    <location>
        <begin position="3"/>
        <end position="181"/>
    </location>
</feature>
<name>A0A1Y6BQX6_9PROT</name>
<accession>A0A1Y6BQX6</accession>
<dbReference type="AlphaFoldDB" id="A0A1Y6BQX6"/>
<reference evidence="5 6" key="1">
    <citation type="submission" date="2017-04" db="EMBL/GenBank/DDBJ databases">
        <authorList>
            <person name="Afonso C.L."/>
            <person name="Miller P.J."/>
            <person name="Scott M.A."/>
            <person name="Spackman E."/>
            <person name="Goraichik I."/>
            <person name="Dimitrov K.M."/>
            <person name="Suarez D.L."/>
            <person name="Swayne D.E."/>
        </authorList>
    </citation>
    <scope>NUCLEOTIDE SEQUENCE [LARGE SCALE GENOMIC DNA]</scope>
    <source>
        <strain evidence="5 6">USBA 355</strain>
    </source>
</reference>
<keyword evidence="6" id="KW-1185">Reference proteome</keyword>
<dbReference type="SMART" id="SM00822">
    <property type="entry name" value="PKS_KR"/>
    <property type="match status" value="1"/>
</dbReference>
<comment type="similarity">
    <text evidence="1 3">Belongs to the short-chain dehydrogenases/reductases (SDR) family.</text>
</comment>
<dbReference type="CDD" id="cd05374">
    <property type="entry name" value="17beta-HSD-like_SDR_c"/>
    <property type="match status" value="1"/>
</dbReference>
<dbReference type="Gene3D" id="3.40.50.720">
    <property type="entry name" value="NAD(P)-binding Rossmann-like Domain"/>
    <property type="match status" value="1"/>
</dbReference>
<evidence type="ECO:0000259" key="4">
    <source>
        <dbReference type="SMART" id="SM00822"/>
    </source>
</evidence>
<dbReference type="PROSITE" id="PS00061">
    <property type="entry name" value="ADH_SHORT"/>
    <property type="match status" value="1"/>
</dbReference>
<sequence length="276" mass="29305">MSRTLFVTGASSGIGRATARLFAARGWNVVATLRDTAKAADLAEDPAVLVQRLDVTDGPSIATAVEAGIARFGRIDLLVNNAGFGLFGLFETTPPERIREQFDVNLFGVMDVTRALLPHFRAQGGGTIVNVSSGAALFTLPLLSLYCASKFALDGFSEALAYELASQNVAVKLVVPHGGVTGTAFGERSAQERQAAAGLPDYDAFVERTAAAFARMTAARSLSAEEVAEAIFQAATDGSPRLRYLVGDDARGFVRARQELSDEDYVAFMRAQFAEG</sequence>
<keyword evidence="2" id="KW-0560">Oxidoreductase</keyword>
<dbReference type="PANTHER" id="PTHR43976:SF16">
    <property type="entry name" value="SHORT-CHAIN DEHYDROGENASE_REDUCTASE FAMILY PROTEIN"/>
    <property type="match status" value="1"/>
</dbReference>
<proteinExistence type="inferred from homology"/>
<protein>
    <submittedName>
        <fullName evidence="5">Short-chain dehydrogenase</fullName>
    </submittedName>
</protein>
<evidence type="ECO:0000313" key="6">
    <source>
        <dbReference type="Proteomes" id="UP000192917"/>
    </source>
</evidence>
<evidence type="ECO:0000256" key="2">
    <source>
        <dbReference type="ARBA" id="ARBA00023002"/>
    </source>
</evidence>
<dbReference type="STRING" id="560819.SAMN05428998_10650"/>
<evidence type="ECO:0000256" key="3">
    <source>
        <dbReference type="RuleBase" id="RU000363"/>
    </source>
</evidence>